<dbReference type="PROSITE" id="PS00108">
    <property type="entry name" value="PROTEIN_KINASE_ST"/>
    <property type="match status" value="1"/>
</dbReference>
<dbReference type="GO" id="GO:0005952">
    <property type="term" value="C:cAMP-dependent protein kinase complex"/>
    <property type="evidence" value="ECO:0007669"/>
    <property type="project" value="TreeGrafter"/>
</dbReference>
<dbReference type="GO" id="GO:0004691">
    <property type="term" value="F:cAMP-dependent protein kinase activity"/>
    <property type="evidence" value="ECO:0007669"/>
    <property type="project" value="TreeGrafter"/>
</dbReference>
<evidence type="ECO:0000259" key="8">
    <source>
        <dbReference type="PROSITE" id="PS50011"/>
    </source>
</evidence>
<feature type="binding site" evidence="6">
    <location>
        <position position="73"/>
    </location>
    <ligand>
        <name>ATP</name>
        <dbReference type="ChEBI" id="CHEBI:30616"/>
    </ligand>
</feature>
<proteinExistence type="inferred from homology"/>
<keyword evidence="2" id="KW-0808">Transferase</keyword>
<dbReference type="SUPFAM" id="SSF56112">
    <property type="entry name" value="Protein kinase-like (PK-like)"/>
    <property type="match status" value="1"/>
</dbReference>
<dbReference type="Pfam" id="PF00069">
    <property type="entry name" value="Pkinase"/>
    <property type="match status" value="1"/>
</dbReference>
<dbReference type="InterPro" id="IPR017441">
    <property type="entry name" value="Protein_kinase_ATP_BS"/>
</dbReference>
<organism evidence="9 10">
    <name type="scientific">Reticulomyxa filosa</name>
    <dbReference type="NCBI Taxonomy" id="46433"/>
    <lineage>
        <taxon>Eukaryota</taxon>
        <taxon>Sar</taxon>
        <taxon>Rhizaria</taxon>
        <taxon>Retaria</taxon>
        <taxon>Foraminifera</taxon>
        <taxon>Monothalamids</taxon>
        <taxon>Reticulomyxidae</taxon>
        <taxon>Reticulomyxa</taxon>
    </lineage>
</organism>
<dbReference type="Proteomes" id="UP000023152">
    <property type="component" value="Unassembled WGS sequence"/>
</dbReference>
<dbReference type="PIRSF" id="PIRSF000654">
    <property type="entry name" value="Integrin-linked_kinase"/>
    <property type="match status" value="1"/>
</dbReference>
<sequence>MTRKIDTEYDGSDLDKAQRASFLHWCAAKQESVNLDSSIELKYLQKRKILGTGSFGQVHLVKHTTSNEYYALKMVYKATVVQLAQQDHILNEKTVLTCLNSPFIIRLISTFQDTDSVYFLLEPVIGGELFVILRRCKRFNEKSAQFYSACVGKKINKMFFFEAFEHMHSKSIVYRDLKPENLLIDQKGYLKITDLGFAKFVYDKTYTLCGTPDYLAPELISGKGHDRAVDWWTLGILIYEMIASFPPFYAKTRIQTYDHIIKDRCVFPAHFTTSVCSLIRKLLHKNPPKGWVLSKEQQTMFDNIDGLKILIGKNFVN</sequence>
<keyword evidence="4 9" id="KW-0418">Kinase</keyword>
<evidence type="ECO:0000256" key="5">
    <source>
        <dbReference type="ARBA" id="ARBA00022840"/>
    </source>
</evidence>
<reference evidence="9 10" key="1">
    <citation type="journal article" date="2013" name="Curr. Biol.">
        <title>The Genome of the Foraminiferan Reticulomyxa filosa.</title>
        <authorList>
            <person name="Glockner G."/>
            <person name="Hulsmann N."/>
            <person name="Schleicher M."/>
            <person name="Noegel A.A."/>
            <person name="Eichinger L."/>
            <person name="Gallinger C."/>
            <person name="Pawlowski J."/>
            <person name="Sierra R."/>
            <person name="Euteneuer U."/>
            <person name="Pillet L."/>
            <person name="Moustafa A."/>
            <person name="Platzer M."/>
            <person name="Groth M."/>
            <person name="Szafranski K."/>
            <person name="Schliwa M."/>
        </authorList>
    </citation>
    <scope>NUCLEOTIDE SEQUENCE [LARGE SCALE GENOMIC DNA]</scope>
</reference>
<comment type="similarity">
    <text evidence="7">Belongs to the protein kinase superfamily.</text>
</comment>
<dbReference type="OrthoDB" id="63267at2759"/>
<dbReference type="PANTHER" id="PTHR24353:SF37">
    <property type="entry name" value="CAMP-DEPENDENT PROTEIN KINASE CATALYTIC SUBUNIT PRKX"/>
    <property type="match status" value="1"/>
</dbReference>
<dbReference type="Gene3D" id="3.30.200.20">
    <property type="entry name" value="Phosphorylase Kinase, domain 1"/>
    <property type="match status" value="1"/>
</dbReference>
<feature type="domain" description="Protein kinase" evidence="8">
    <location>
        <begin position="44"/>
        <end position="301"/>
    </location>
</feature>
<evidence type="ECO:0000256" key="6">
    <source>
        <dbReference type="PROSITE-ProRule" id="PRU10141"/>
    </source>
</evidence>
<evidence type="ECO:0000256" key="7">
    <source>
        <dbReference type="RuleBase" id="RU000304"/>
    </source>
</evidence>
<accession>X6NLT9</accession>
<dbReference type="GO" id="GO:0005524">
    <property type="term" value="F:ATP binding"/>
    <property type="evidence" value="ECO:0007669"/>
    <property type="project" value="UniProtKB-UniRule"/>
</dbReference>
<name>X6NLT9_RETFI</name>
<dbReference type="InterPro" id="IPR000719">
    <property type="entry name" value="Prot_kinase_dom"/>
</dbReference>
<evidence type="ECO:0000256" key="3">
    <source>
        <dbReference type="ARBA" id="ARBA00022741"/>
    </source>
</evidence>
<evidence type="ECO:0000313" key="9">
    <source>
        <dbReference type="EMBL" id="ETO26951.1"/>
    </source>
</evidence>
<dbReference type="InterPro" id="IPR011009">
    <property type="entry name" value="Kinase-like_dom_sf"/>
</dbReference>
<keyword evidence="5 6" id="KW-0067">ATP-binding</keyword>
<evidence type="ECO:0000256" key="2">
    <source>
        <dbReference type="ARBA" id="ARBA00022679"/>
    </source>
</evidence>
<dbReference type="PROSITE" id="PS00107">
    <property type="entry name" value="PROTEIN_KINASE_ATP"/>
    <property type="match status" value="1"/>
</dbReference>
<keyword evidence="10" id="KW-1185">Reference proteome</keyword>
<gene>
    <name evidence="9" type="ORF">RFI_10182</name>
</gene>
<dbReference type="PROSITE" id="PS50011">
    <property type="entry name" value="PROTEIN_KINASE_DOM"/>
    <property type="match status" value="1"/>
</dbReference>
<protein>
    <submittedName>
        <fullName evidence="9">Protein kinase, cAMP-dependent, catalytic, beta</fullName>
    </submittedName>
</protein>
<dbReference type="AlphaFoldDB" id="X6NLT9"/>
<dbReference type="PANTHER" id="PTHR24353">
    <property type="entry name" value="CYCLIC NUCLEOTIDE-DEPENDENT PROTEIN KINASE"/>
    <property type="match status" value="1"/>
</dbReference>
<dbReference type="SMART" id="SM00220">
    <property type="entry name" value="S_TKc"/>
    <property type="match status" value="1"/>
</dbReference>
<keyword evidence="3 6" id="KW-0547">Nucleotide-binding</keyword>
<evidence type="ECO:0000313" key="10">
    <source>
        <dbReference type="Proteomes" id="UP000023152"/>
    </source>
</evidence>
<dbReference type="EMBL" id="ASPP01007550">
    <property type="protein sequence ID" value="ETO26951.1"/>
    <property type="molecule type" value="Genomic_DNA"/>
</dbReference>
<evidence type="ECO:0000256" key="1">
    <source>
        <dbReference type="ARBA" id="ARBA00022527"/>
    </source>
</evidence>
<dbReference type="OMA" id="KINRHPE"/>
<dbReference type="Gene3D" id="1.10.510.10">
    <property type="entry name" value="Transferase(Phosphotransferase) domain 1"/>
    <property type="match status" value="1"/>
</dbReference>
<evidence type="ECO:0000256" key="4">
    <source>
        <dbReference type="ARBA" id="ARBA00022777"/>
    </source>
</evidence>
<keyword evidence="1 7" id="KW-0723">Serine/threonine-protein kinase</keyword>
<dbReference type="InterPro" id="IPR008271">
    <property type="entry name" value="Ser/Thr_kinase_AS"/>
</dbReference>
<comment type="caution">
    <text evidence="9">The sequence shown here is derived from an EMBL/GenBank/DDBJ whole genome shotgun (WGS) entry which is preliminary data.</text>
</comment>